<dbReference type="PROSITE" id="PS50995">
    <property type="entry name" value="HTH_MARR_2"/>
    <property type="match status" value="1"/>
</dbReference>
<dbReference type="RefSeq" id="WP_189007522.1">
    <property type="nucleotide sequence ID" value="NZ_BMOD01000029.1"/>
</dbReference>
<evidence type="ECO:0000313" key="3">
    <source>
        <dbReference type="Proteomes" id="UP000632222"/>
    </source>
</evidence>
<dbReference type="Gene3D" id="1.10.10.10">
    <property type="entry name" value="Winged helix-like DNA-binding domain superfamily/Winged helix DNA-binding domain"/>
    <property type="match status" value="1"/>
</dbReference>
<accession>A0ABQ2DDC2</accession>
<feature type="domain" description="HTH marR-type" evidence="1">
    <location>
        <begin position="11"/>
        <end position="141"/>
    </location>
</feature>
<dbReference type="PANTHER" id="PTHR33164:SF43">
    <property type="entry name" value="HTH-TYPE TRANSCRIPTIONAL REPRESSOR YETL"/>
    <property type="match status" value="1"/>
</dbReference>
<protein>
    <recommendedName>
        <fullName evidence="1">HTH marR-type domain-containing protein</fullName>
    </recommendedName>
</protein>
<gene>
    <name evidence="2" type="ORF">GCM10008938_45530</name>
</gene>
<dbReference type="InterPro" id="IPR036388">
    <property type="entry name" value="WH-like_DNA-bd_sf"/>
</dbReference>
<dbReference type="Pfam" id="PF12802">
    <property type="entry name" value="MarR_2"/>
    <property type="match status" value="1"/>
</dbReference>
<dbReference type="InterPro" id="IPR039422">
    <property type="entry name" value="MarR/SlyA-like"/>
</dbReference>
<dbReference type="EMBL" id="BMOD01000029">
    <property type="protein sequence ID" value="GGJ54311.1"/>
    <property type="molecule type" value="Genomic_DNA"/>
</dbReference>
<keyword evidence="3" id="KW-1185">Reference proteome</keyword>
<proteinExistence type="predicted"/>
<evidence type="ECO:0000259" key="1">
    <source>
        <dbReference type="PROSITE" id="PS50995"/>
    </source>
</evidence>
<dbReference type="SMART" id="SM00347">
    <property type="entry name" value="HTH_MARR"/>
    <property type="match status" value="1"/>
</dbReference>
<organism evidence="2 3">
    <name type="scientific">Deinococcus roseus</name>
    <dbReference type="NCBI Taxonomy" id="392414"/>
    <lineage>
        <taxon>Bacteria</taxon>
        <taxon>Thermotogati</taxon>
        <taxon>Deinococcota</taxon>
        <taxon>Deinococci</taxon>
        <taxon>Deinococcales</taxon>
        <taxon>Deinococcaceae</taxon>
        <taxon>Deinococcus</taxon>
    </lineage>
</organism>
<comment type="caution">
    <text evidence="2">The sequence shown here is derived from an EMBL/GenBank/DDBJ whole genome shotgun (WGS) entry which is preliminary data.</text>
</comment>
<dbReference type="InterPro" id="IPR000835">
    <property type="entry name" value="HTH_MarR-typ"/>
</dbReference>
<dbReference type="InterPro" id="IPR036390">
    <property type="entry name" value="WH_DNA-bd_sf"/>
</dbReference>
<sequence length="147" mass="16969">MQEEPPTQEDCTEFMLAWRQFFHSMKHGMMRDIERELNIDASDMPLLQALHQGYVHPGEISQGFGFPPPVVSQMIVRTVRQGLVSRELDPEDSRRIRLNLTDTGKSVVQQAHHFLQSRFQNSKLSSAELRHISQELLKLSEALKEDT</sequence>
<reference evidence="3" key="1">
    <citation type="journal article" date="2019" name="Int. J. Syst. Evol. Microbiol.">
        <title>The Global Catalogue of Microorganisms (GCM) 10K type strain sequencing project: providing services to taxonomists for standard genome sequencing and annotation.</title>
        <authorList>
            <consortium name="The Broad Institute Genomics Platform"/>
            <consortium name="The Broad Institute Genome Sequencing Center for Infectious Disease"/>
            <person name="Wu L."/>
            <person name="Ma J."/>
        </authorList>
    </citation>
    <scope>NUCLEOTIDE SEQUENCE [LARGE SCALE GENOMIC DNA]</scope>
    <source>
        <strain evidence="3">JCM 14370</strain>
    </source>
</reference>
<name>A0ABQ2DDC2_9DEIO</name>
<dbReference type="SUPFAM" id="SSF46785">
    <property type="entry name" value="Winged helix' DNA-binding domain"/>
    <property type="match status" value="1"/>
</dbReference>
<dbReference type="PANTHER" id="PTHR33164">
    <property type="entry name" value="TRANSCRIPTIONAL REGULATOR, MARR FAMILY"/>
    <property type="match status" value="1"/>
</dbReference>
<evidence type="ECO:0000313" key="2">
    <source>
        <dbReference type="EMBL" id="GGJ54311.1"/>
    </source>
</evidence>
<dbReference type="Proteomes" id="UP000632222">
    <property type="component" value="Unassembled WGS sequence"/>
</dbReference>